<gene>
    <name evidence="1" type="ORF">INF35_07765</name>
</gene>
<reference evidence="1 2" key="1">
    <citation type="submission" date="2020-10" db="EMBL/GenBank/DDBJ databases">
        <title>ChiBAC.</title>
        <authorList>
            <person name="Zenner C."/>
            <person name="Hitch T.C.A."/>
            <person name="Clavel T."/>
        </authorList>
    </citation>
    <scope>NUCLEOTIDE SEQUENCE [LARGE SCALE GENOMIC DNA]</scope>
    <source>
        <strain evidence="1 2">DSM 109015</strain>
    </source>
</reference>
<organism evidence="1 2">
    <name type="scientific">Gemmiger gallinarum</name>
    <dbReference type="NCBI Taxonomy" id="2779354"/>
    <lineage>
        <taxon>Bacteria</taxon>
        <taxon>Bacillati</taxon>
        <taxon>Bacillota</taxon>
        <taxon>Clostridia</taxon>
        <taxon>Eubacteriales</taxon>
        <taxon>Gemmiger</taxon>
    </lineage>
</organism>
<dbReference type="RefSeq" id="WP_193501194.1">
    <property type="nucleotide sequence ID" value="NZ_JADCKC010000002.1"/>
</dbReference>
<evidence type="ECO:0000313" key="1">
    <source>
        <dbReference type="EMBL" id="MBE5037679.1"/>
    </source>
</evidence>
<name>A0ABR9R3F4_9FIRM</name>
<proteinExistence type="predicted"/>
<keyword evidence="2" id="KW-1185">Reference proteome</keyword>
<accession>A0ABR9R3F4</accession>
<dbReference type="Proteomes" id="UP000768567">
    <property type="component" value="Unassembled WGS sequence"/>
</dbReference>
<protein>
    <submittedName>
        <fullName evidence="1">Uncharacterized protein</fullName>
    </submittedName>
</protein>
<evidence type="ECO:0000313" key="2">
    <source>
        <dbReference type="Proteomes" id="UP000768567"/>
    </source>
</evidence>
<sequence length="322" mass="36191">MPYDSSVYKGLLVQGRLHQALDYLAPFPEAAGLIQRTRRRFTNPRPLCRDADPLLAALDRTFQTYYNEVFWQELPLPDCDARLLAALVPLAGLSPADLPDDIPRAMEVTEGRLAELLEARGVHYLGGRTQGYFGPYIWQTTTEQVAQVELPDRIQPCKVCLLSDFIAKGWLDYLSLGQIGAGGWQDGDTLYCVLHRYRGGVESEAFQVSFLKHEAQHIYDRECCGETSGVLLEYRAKLAELIYSSGIACFRGMLFSADSTSPANSHAYAAWRVVGDLSRRVFGEEYTGDYARWKHRVQAVRRAALDAYHASYRPEVAASLRL</sequence>
<comment type="caution">
    <text evidence="1">The sequence shown here is derived from an EMBL/GenBank/DDBJ whole genome shotgun (WGS) entry which is preliminary data.</text>
</comment>
<dbReference type="EMBL" id="JADCKC010000002">
    <property type="protein sequence ID" value="MBE5037679.1"/>
    <property type="molecule type" value="Genomic_DNA"/>
</dbReference>